<feature type="binding site" evidence="17">
    <location>
        <begin position="85"/>
        <end position="92"/>
    </location>
    <ligand>
        <name>ATP</name>
        <dbReference type="ChEBI" id="CHEBI:30616"/>
    </ligand>
</feature>
<dbReference type="RefSeq" id="XP_022237697.1">
    <property type="nucleotide sequence ID" value="XM_022381989.1"/>
</dbReference>
<dbReference type="InterPro" id="IPR036322">
    <property type="entry name" value="WD40_repeat_dom_sf"/>
</dbReference>
<comment type="similarity">
    <text evidence="17">Belongs to the TRAFAC class myosin-kinesin ATPase superfamily. Kinesin family.</text>
</comment>
<comment type="subcellular location">
    <subcellularLocation>
        <location evidence="3">Cell projection</location>
        <location evidence="3">Axon</location>
    </subcellularLocation>
    <subcellularLocation>
        <location evidence="2">Cell projection</location>
        <location evidence="2">Dendrite</location>
    </subcellularLocation>
    <subcellularLocation>
        <location evidence="4">Cell projection</location>
        <location evidence="4">Growth cone</location>
    </subcellularLocation>
    <subcellularLocation>
        <location evidence="1">Cytoplasm</location>
        <location evidence="1">Cytoskeleton</location>
    </subcellularLocation>
</comment>
<evidence type="ECO:0000256" key="5">
    <source>
        <dbReference type="ARBA" id="ARBA00022490"/>
    </source>
</evidence>
<evidence type="ECO:0000256" key="1">
    <source>
        <dbReference type="ARBA" id="ARBA00004245"/>
    </source>
</evidence>
<feature type="region of interest" description="Disordered" evidence="19">
    <location>
        <begin position="568"/>
        <end position="622"/>
    </location>
</feature>
<feature type="region of interest" description="Disordered" evidence="19">
    <location>
        <begin position="1034"/>
        <end position="1069"/>
    </location>
</feature>
<dbReference type="Gene3D" id="3.40.850.10">
    <property type="entry name" value="Kinesin motor domain"/>
    <property type="match status" value="1"/>
</dbReference>
<evidence type="ECO:0000313" key="22">
    <source>
        <dbReference type="RefSeq" id="XP_022237697.1"/>
    </source>
</evidence>
<dbReference type="Gene3D" id="2.130.10.10">
    <property type="entry name" value="YVTN repeat-like/Quinoprotein amine dehydrogenase"/>
    <property type="match status" value="2"/>
</dbReference>
<keyword evidence="11 17" id="KW-0067">ATP-binding</keyword>
<gene>
    <name evidence="22" type="primary">LOC106478397</name>
</gene>
<feature type="coiled-coil region" evidence="18">
    <location>
        <begin position="623"/>
        <end position="806"/>
    </location>
</feature>
<evidence type="ECO:0000256" key="4">
    <source>
        <dbReference type="ARBA" id="ARBA00004624"/>
    </source>
</evidence>
<organism evidence="21 22">
    <name type="scientific">Limulus polyphemus</name>
    <name type="common">Atlantic horseshoe crab</name>
    <dbReference type="NCBI Taxonomy" id="6850"/>
    <lineage>
        <taxon>Eukaryota</taxon>
        <taxon>Metazoa</taxon>
        <taxon>Ecdysozoa</taxon>
        <taxon>Arthropoda</taxon>
        <taxon>Chelicerata</taxon>
        <taxon>Merostomata</taxon>
        <taxon>Xiphosura</taxon>
        <taxon>Limulidae</taxon>
        <taxon>Limulus</taxon>
    </lineage>
</organism>
<dbReference type="InterPro" id="IPR056533">
    <property type="entry name" value="KIF21A/B_hel_1"/>
</dbReference>
<keyword evidence="12 18" id="KW-0175">Coiled coil</keyword>
<accession>A0ABM1S242</accession>
<dbReference type="SMART" id="SM00320">
    <property type="entry name" value="WD40"/>
    <property type="match status" value="7"/>
</dbReference>
<dbReference type="Pfam" id="PF25764">
    <property type="entry name" value="KIF21A_4th"/>
    <property type="match status" value="1"/>
</dbReference>
<evidence type="ECO:0000256" key="9">
    <source>
        <dbReference type="ARBA" id="ARBA00022737"/>
    </source>
</evidence>
<evidence type="ECO:0000256" key="10">
    <source>
        <dbReference type="ARBA" id="ARBA00022741"/>
    </source>
</evidence>
<evidence type="ECO:0000256" key="11">
    <source>
        <dbReference type="ARBA" id="ARBA00022840"/>
    </source>
</evidence>
<keyword evidence="7 16" id="KW-0853">WD repeat</keyword>
<evidence type="ECO:0000256" key="3">
    <source>
        <dbReference type="ARBA" id="ARBA00004489"/>
    </source>
</evidence>
<keyword evidence="9" id="KW-0677">Repeat</keyword>
<evidence type="ECO:0000256" key="17">
    <source>
        <dbReference type="PROSITE-ProRule" id="PRU00283"/>
    </source>
</evidence>
<feature type="compositionally biased region" description="Low complexity" evidence="19">
    <location>
        <begin position="1039"/>
        <end position="1053"/>
    </location>
</feature>
<dbReference type="Pfam" id="PF00225">
    <property type="entry name" value="Kinesin"/>
    <property type="match status" value="1"/>
</dbReference>
<dbReference type="InterPro" id="IPR036961">
    <property type="entry name" value="Kinesin_motor_dom_sf"/>
</dbReference>
<protein>
    <submittedName>
        <fullName evidence="22">Kinesin-like protein KIF21A isoform X1</fullName>
    </submittedName>
</protein>
<evidence type="ECO:0000256" key="14">
    <source>
        <dbReference type="ARBA" id="ARBA00023212"/>
    </source>
</evidence>
<keyword evidence="14" id="KW-0206">Cytoskeleton</keyword>
<name>A0ABM1S242_LIMPO</name>
<dbReference type="PROSITE" id="PS50082">
    <property type="entry name" value="WD_REPEATS_2"/>
    <property type="match status" value="2"/>
</dbReference>
<keyword evidence="6" id="KW-0597">Phosphoprotein</keyword>
<feature type="compositionally biased region" description="Acidic residues" evidence="19">
    <location>
        <begin position="580"/>
        <end position="622"/>
    </location>
</feature>
<dbReference type="CDD" id="cd22248">
    <property type="entry name" value="Rcc_KIF21"/>
    <property type="match status" value="1"/>
</dbReference>
<evidence type="ECO:0000256" key="13">
    <source>
        <dbReference type="ARBA" id="ARBA00023175"/>
    </source>
</evidence>
<evidence type="ECO:0000256" key="7">
    <source>
        <dbReference type="ARBA" id="ARBA00022574"/>
    </source>
</evidence>
<evidence type="ECO:0000256" key="16">
    <source>
        <dbReference type="PROSITE-ProRule" id="PRU00221"/>
    </source>
</evidence>
<dbReference type="PRINTS" id="PR00380">
    <property type="entry name" value="KINESINHEAVY"/>
</dbReference>
<dbReference type="GeneID" id="106478397"/>
<dbReference type="Pfam" id="PF00400">
    <property type="entry name" value="WD40"/>
    <property type="match status" value="5"/>
</dbReference>
<dbReference type="PANTHER" id="PTHR47969">
    <property type="entry name" value="CHROMOSOME-ASSOCIATED KINESIN KIF4A-RELATED"/>
    <property type="match status" value="1"/>
</dbReference>
<evidence type="ECO:0000256" key="2">
    <source>
        <dbReference type="ARBA" id="ARBA00004279"/>
    </source>
</evidence>
<dbReference type="PROSITE" id="PS00411">
    <property type="entry name" value="KINESIN_MOTOR_1"/>
    <property type="match status" value="1"/>
</dbReference>
<dbReference type="InterPro" id="IPR056532">
    <property type="entry name" value="KIF21A/B_hel_2"/>
</dbReference>
<keyword evidence="8" id="KW-0493">Microtubule</keyword>
<keyword evidence="21" id="KW-1185">Reference proteome</keyword>
<evidence type="ECO:0000259" key="20">
    <source>
        <dbReference type="PROSITE" id="PS50067"/>
    </source>
</evidence>
<feature type="repeat" description="WD" evidence="16">
    <location>
        <begin position="1548"/>
        <end position="1578"/>
    </location>
</feature>
<dbReference type="SUPFAM" id="SSF52540">
    <property type="entry name" value="P-loop containing nucleoside triphosphate hydrolases"/>
    <property type="match status" value="1"/>
</dbReference>
<dbReference type="InterPro" id="IPR001680">
    <property type="entry name" value="WD40_rpt"/>
</dbReference>
<evidence type="ECO:0000256" key="18">
    <source>
        <dbReference type="SAM" id="Coils"/>
    </source>
</evidence>
<dbReference type="SUPFAM" id="SSF50978">
    <property type="entry name" value="WD40 repeat-like"/>
    <property type="match status" value="1"/>
</dbReference>
<sequence>MAGDTSVKVAVRIRPQVSREIIDMCHICTSVSAGDPQVWLGKDKAFTFDSVFDMPTLQEDVYNTCVKNLIDGCFEGYNATVFAYGQTGSGKTYTMGTGFDLNLNAEERGIVPRAVEHLFRVIHERQQEAREKGEPPPEFKVTTQFMELYNEEIIDLLDAAKESDERMKRSHIKIHEDSKGDIYTVGVTTRNVTSPEETLQYLKVGALCRTTASTNMNVQSSRSHAIFTIHVKQQRVVTFEPHLSLSSDESTEISAPTQNGEVMNEFETLTAKFHFVDLAGSERLKRTGATGDRAKEGISINCGLLALGNVISALGDKSRKVTHVPYRDSKLTRLLQDSLGGNSQTLMIACVSPSDRDFMETLNTLKYANRAKNIKNRVMVNQDKSSQTITLLRREIQQLQLELMEYKQGKRIVGEDGTEQINDMFHENTMLQTENNNLRTRIKALQETVERLNVRNSELLAEKEMGTWITSGESSSQPDITGMIQGYLREIEDLRAKLMESEGMCTQLRRRVQRSPIRQPLSPTSVAVSVVGQYDIGVDAEPTSVYELLTEAKRDVQKLKKKTKVLKETGEKESGVSDNTVEEDGEKEEKDEEIQDGIEENEEDESSETDTEDTAPEDYNEDLADLTCEISIKQKLIEELENSQRRLQTMRQHYEDKLQQLQNKIKDTELERDRVLANMTKGIGVQSHDKIKKVQEEFEKKIGALQSELKKMQSAKKEHANLMKNQVQYERQLKQLRQEVVDMKKAKVRLVNKMKDESQKHKMQEQRKNKEIAQLRKEGRKHENKIRTLEAEKRMKEIVLRRKQEEVLVLRKRNKPMSAKVAGKIGWARHSSAVRSLPFSPKVAKQKWQHLEKRIMKVALNKQSVSNVEREMEKWLQEREKLGHSLEKVCRKRDRAILDGKGEIVIRDLEDELENLKANIDYVHENISECQTSIMQMEESKESDDLDDLDVNSVLANLQMDEARYLLQKLLNMAINQSFQVAQKETIVKEIEAKLKQVVNSNAVQQQLLQHVLHQANEELYNYVMATVEPDHLESVETSRSSSPLDRSLSQESDAVNTDTLGRREKVRRRTATTQELLYPLSAQASSESVVLSVPMIEEESESLSSSIRQQEFTFSYWQKENMMTQSVLMPPPPPPVSEEKSIPRVISAPGSLKDMAAKFKHDPSPALKHKTYDKIPPEISPAIRRKNASNTSSTLVLQQNFVEASSHLTIPDSPPVGRRQPGDNVFSRLTSGTTTNNRKPDRGCINPYTGRPLMGKNAPLVCTYVAEGHSKAVLSVVATDDVLFSSSKDRTVKVWDLQTLKEIQTLGGHPNNVVKVRYCEYSRLAFSVSTAFVKVWDIREKPAHCVKTLSSSGLTITGPMQISTPSRTIQMPQGETQINDISLNQYGTLLFSAAGNIVRIWDLRMYHTIGRLTGGHQAAVMCLAVDDLGEDNNVVITGSKDHYIKVFEVMEGASGVLTPKLNLEPPHYDGIQSLAINGDYLFSGSRDMCIKKWDLGGQCLVQSLNQAHKDWICGLSFLPNSNTLVSCCRGGFMKLWSGDSCQLLAELKAHSAPINAIATNSSFVFTASNEASIKIWKPVAVPLTPQPQSCSGSRVFDFSL</sequence>
<dbReference type="Pfam" id="PF23204">
    <property type="entry name" value="KIF21A_2nd"/>
    <property type="match status" value="1"/>
</dbReference>
<evidence type="ECO:0000256" key="8">
    <source>
        <dbReference type="ARBA" id="ARBA00022701"/>
    </source>
</evidence>
<dbReference type="InterPro" id="IPR001752">
    <property type="entry name" value="Kinesin_motor_dom"/>
</dbReference>
<dbReference type="PROSITE" id="PS50067">
    <property type="entry name" value="KINESIN_MOTOR_2"/>
    <property type="match status" value="1"/>
</dbReference>
<dbReference type="PROSITE" id="PS00678">
    <property type="entry name" value="WD_REPEATS_1"/>
    <property type="match status" value="1"/>
</dbReference>
<dbReference type="PROSITE" id="PS50294">
    <property type="entry name" value="WD_REPEATS_REGION"/>
    <property type="match status" value="1"/>
</dbReference>
<proteinExistence type="inferred from homology"/>
<feature type="coiled-coil region" evidence="18">
    <location>
        <begin position="382"/>
        <end position="511"/>
    </location>
</feature>
<feature type="repeat" description="WD" evidence="16">
    <location>
        <begin position="1267"/>
        <end position="1306"/>
    </location>
</feature>
<dbReference type="InterPro" id="IPR015943">
    <property type="entry name" value="WD40/YVTN_repeat-like_dom_sf"/>
</dbReference>
<evidence type="ECO:0000256" key="6">
    <source>
        <dbReference type="ARBA" id="ARBA00022553"/>
    </source>
</evidence>
<feature type="domain" description="Kinesin motor" evidence="20">
    <location>
        <begin position="6"/>
        <end position="374"/>
    </location>
</feature>
<dbReference type="SMART" id="SM00129">
    <property type="entry name" value="KISc"/>
    <property type="match status" value="1"/>
</dbReference>
<evidence type="ECO:0000313" key="21">
    <source>
        <dbReference type="Proteomes" id="UP000694941"/>
    </source>
</evidence>
<feature type="coiled-coil region" evidence="18">
    <location>
        <begin position="865"/>
        <end position="926"/>
    </location>
</feature>
<dbReference type="InterPro" id="IPR027640">
    <property type="entry name" value="Kinesin-like_fam"/>
</dbReference>
<evidence type="ECO:0000256" key="12">
    <source>
        <dbReference type="ARBA" id="ARBA00023054"/>
    </source>
</evidence>
<keyword evidence="10 17" id="KW-0547">Nucleotide-binding</keyword>
<dbReference type="CDD" id="cd00200">
    <property type="entry name" value="WD40"/>
    <property type="match status" value="1"/>
</dbReference>
<evidence type="ECO:0000256" key="15">
    <source>
        <dbReference type="ARBA" id="ARBA00023273"/>
    </source>
</evidence>
<dbReference type="InterPro" id="IPR027417">
    <property type="entry name" value="P-loop_NTPase"/>
</dbReference>
<dbReference type="Proteomes" id="UP000694941">
    <property type="component" value="Unplaced"/>
</dbReference>
<dbReference type="Pfam" id="PF23203">
    <property type="entry name" value="KIF21A"/>
    <property type="match status" value="1"/>
</dbReference>
<reference evidence="22" key="1">
    <citation type="submission" date="2025-08" db="UniProtKB">
        <authorList>
            <consortium name="RefSeq"/>
        </authorList>
    </citation>
    <scope>IDENTIFICATION</scope>
    <source>
        <tissue evidence="22">Muscle</tissue>
    </source>
</reference>
<dbReference type="InterPro" id="IPR019775">
    <property type="entry name" value="WD40_repeat_CS"/>
</dbReference>
<dbReference type="InterPro" id="IPR019821">
    <property type="entry name" value="Kinesin_motor_CS"/>
</dbReference>
<dbReference type="PANTHER" id="PTHR47969:SF28">
    <property type="entry name" value="KINESIN-LIKE PROTEIN KIF21B"/>
    <property type="match status" value="1"/>
</dbReference>
<keyword evidence="15" id="KW-0966">Cell projection</keyword>
<evidence type="ECO:0000256" key="19">
    <source>
        <dbReference type="SAM" id="MobiDB-lite"/>
    </source>
</evidence>
<keyword evidence="5" id="KW-0963">Cytoplasm</keyword>
<keyword evidence="13 17" id="KW-0505">Motor protein</keyword>
<dbReference type="CDD" id="cd01372">
    <property type="entry name" value="KISc_KIF4"/>
    <property type="match status" value="1"/>
</dbReference>